<accession>A0ABU3B400</accession>
<gene>
    <name evidence="2" type="ORF">RM812_36905</name>
</gene>
<organism evidence="2 3">
    <name type="scientific">Streptomyces lancefieldiae</name>
    <dbReference type="NCBI Taxonomy" id="3075520"/>
    <lineage>
        <taxon>Bacteria</taxon>
        <taxon>Bacillati</taxon>
        <taxon>Actinomycetota</taxon>
        <taxon>Actinomycetes</taxon>
        <taxon>Kitasatosporales</taxon>
        <taxon>Streptomycetaceae</taxon>
        <taxon>Streptomyces</taxon>
    </lineage>
</organism>
<evidence type="ECO:0000313" key="2">
    <source>
        <dbReference type="EMBL" id="MDT0615721.1"/>
    </source>
</evidence>
<proteinExistence type="predicted"/>
<dbReference type="InterPro" id="IPR032710">
    <property type="entry name" value="NTF2-like_dom_sf"/>
</dbReference>
<feature type="domain" description="SnoaL-like" evidence="1">
    <location>
        <begin position="4"/>
        <end position="121"/>
    </location>
</feature>
<dbReference type="Pfam" id="PF13577">
    <property type="entry name" value="SnoaL_4"/>
    <property type="match status" value="1"/>
</dbReference>
<comment type="caution">
    <text evidence="2">The sequence shown here is derived from an EMBL/GenBank/DDBJ whole genome shotgun (WGS) entry which is preliminary data.</text>
</comment>
<protein>
    <submittedName>
        <fullName evidence="2">Nuclear transport factor 2 family protein</fullName>
    </submittedName>
</protein>
<dbReference type="Proteomes" id="UP001180724">
    <property type="component" value="Unassembled WGS sequence"/>
</dbReference>
<dbReference type="Gene3D" id="3.10.450.50">
    <property type="match status" value="1"/>
</dbReference>
<dbReference type="InterPro" id="IPR037401">
    <property type="entry name" value="SnoaL-like"/>
</dbReference>
<dbReference type="EMBL" id="JAVRFH010000071">
    <property type="protein sequence ID" value="MDT0615721.1"/>
    <property type="molecule type" value="Genomic_DNA"/>
</dbReference>
<dbReference type="RefSeq" id="WP_311583685.1">
    <property type="nucleotide sequence ID" value="NZ_JAVRFH010000071.1"/>
</dbReference>
<evidence type="ECO:0000313" key="3">
    <source>
        <dbReference type="Proteomes" id="UP001180724"/>
    </source>
</evidence>
<name>A0ABU3B400_9ACTN</name>
<evidence type="ECO:0000259" key="1">
    <source>
        <dbReference type="Pfam" id="PF13577"/>
    </source>
</evidence>
<dbReference type="SUPFAM" id="SSF54427">
    <property type="entry name" value="NTF2-like"/>
    <property type="match status" value="1"/>
</dbReference>
<sequence length="159" mass="17553">MSAEDVTQLVLRERQSRDHGWYEEMATCFADDSIVQMSWFTGSGADFVRQTRAMAGRGDHAVHRLSPPAVRIDGDRALAELPLVIEWRINIDGVEAALASACRSPYRAQRGTDGLWRIARITSIYEKDTLVPVLPGTRLAVDPAGLAGYRRPTGSWPGT</sequence>
<keyword evidence="3" id="KW-1185">Reference proteome</keyword>
<reference evidence="2" key="1">
    <citation type="submission" date="2024-05" db="EMBL/GenBank/DDBJ databases">
        <title>30 novel species of actinomycetes from the DSMZ collection.</title>
        <authorList>
            <person name="Nouioui I."/>
        </authorList>
    </citation>
    <scope>NUCLEOTIDE SEQUENCE</scope>
    <source>
        <strain evidence="2">DSM 40712</strain>
    </source>
</reference>